<reference evidence="5" key="1">
    <citation type="journal article" date="2020" name="Stud. Mycol.">
        <title>101 Dothideomycetes genomes: a test case for predicting lifestyles and emergence of pathogens.</title>
        <authorList>
            <person name="Haridas S."/>
            <person name="Albert R."/>
            <person name="Binder M."/>
            <person name="Bloem J."/>
            <person name="Labutti K."/>
            <person name="Salamov A."/>
            <person name="Andreopoulos B."/>
            <person name="Baker S."/>
            <person name="Barry K."/>
            <person name="Bills G."/>
            <person name="Bluhm B."/>
            <person name="Cannon C."/>
            <person name="Castanera R."/>
            <person name="Culley D."/>
            <person name="Daum C."/>
            <person name="Ezra D."/>
            <person name="Gonzalez J."/>
            <person name="Henrissat B."/>
            <person name="Kuo A."/>
            <person name="Liang C."/>
            <person name="Lipzen A."/>
            <person name="Lutzoni F."/>
            <person name="Magnuson J."/>
            <person name="Mondo S."/>
            <person name="Nolan M."/>
            <person name="Ohm R."/>
            <person name="Pangilinan J."/>
            <person name="Park H.-J."/>
            <person name="Ramirez L."/>
            <person name="Alfaro M."/>
            <person name="Sun H."/>
            <person name="Tritt A."/>
            <person name="Yoshinaga Y."/>
            <person name="Zwiers L.-H."/>
            <person name="Turgeon B."/>
            <person name="Goodwin S."/>
            <person name="Spatafora J."/>
            <person name="Crous P."/>
            <person name="Grigoriev I."/>
        </authorList>
    </citation>
    <scope>NUCLEOTIDE SEQUENCE</scope>
    <source>
        <strain evidence="5">CBS 279.74</strain>
    </source>
</reference>
<dbReference type="AlphaFoldDB" id="A0A6G1KB13"/>
<feature type="compositionally biased region" description="Basic and acidic residues" evidence="3">
    <location>
        <begin position="102"/>
        <end position="113"/>
    </location>
</feature>
<dbReference type="GO" id="GO:0003697">
    <property type="term" value="F:single-stranded DNA binding"/>
    <property type="evidence" value="ECO:0007669"/>
    <property type="project" value="TreeGrafter"/>
</dbReference>
<proteinExistence type="predicted"/>
<feature type="active site" description="Nucleophile" evidence="1">
    <location>
        <position position="275"/>
    </location>
</feature>
<dbReference type="EMBL" id="MU005769">
    <property type="protein sequence ID" value="KAF2710066.1"/>
    <property type="molecule type" value="Genomic_DNA"/>
</dbReference>
<dbReference type="InterPro" id="IPR001736">
    <property type="entry name" value="PLipase_D/transphosphatidylase"/>
</dbReference>
<dbReference type="PANTHER" id="PTHR12415:SF4">
    <property type="entry name" value="TYROSYL-DNA PHOSPHODIESTERASE DOMAIN-CONTAINING PROTEIN"/>
    <property type="match status" value="1"/>
</dbReference>
<keyword evidence="6" id="KW-1185">Reference proteome</keyword>
<organism evidence="5 6">
    <name type="scientific">Pleomassaria siparia CBS 279.74</name>
    <dbReference type="NCBI Taxonomy" id="1314801"/>
    <lineage>
        <taxon>Eukaryota</taxon>
        <taxon>Fungi</taxon>
        <taxon>Dikarya</taxon>
        <taxon>Ascomycota</taxon>
        <taxon>Pezizomycotina</taxon>
        <taxon>Dothideomycetes</taxon>
        <taxon>Pleosporomycetidae</taxon>
        <taxon>Pleosporales</taxon>
        <taxon>Pleomassariaceae</taxon>
        <taxon>Pleomassaria</taxon>
    </lineage>
</organism>
<evidence type="ECO:0000256" key="2">
    <source>
        <dbReference type="PIRSR" id="PIRSR610347-2"/>
    </source>
</evidence>
<protein>
    <submittedName>
        <fullName evidence="5">Tyrosyl-DNA phosphodiesterase domain-containing protein</fullName>
    </submittedName>
</protein>
<evidence type="ECO:0000313" key="5">
    <source>
        <dbReference type="EMBL" id="KAF2710066.1"/>
    </source>
</evidence>
<evidence type="ECO:0000256" key="3">
    <source>
        <dbReference type="SAM" id="MobiDB-lite"/>
    </source>
</evidence>
<dbReference type="OrthoDB" id="47785at2759"/>
<dbReference type="GO" id="GO:0005634">
    <property type="term" value="C:nucleus"/>
    <property type="evidence" value="ECO:0007669"/>
    <property type="project" value="InterPro"/>
</dbReference>
<feature type="binding site" evidence="2">
    <location>
        <position position="512"/>
    </location>
    <ligand>
        <name>substrate</name>
    </ligand>
</feature>
<dbReference type="GO" id="GO:0003690">
    <property type="term" value="F:double-stranded DNA binding"/>
    <property type="evidence" value="ECO:0007669"/>
    <property type="project" value="TreeGrafter"/>
</dbReference>
<accession>A0A6G1KB13</accession>
<feature type="region of interest" description="Disordered" evidence="3">
    <location>
        <begin position="1"/>
        <end position="152"/>
    </location>
</feature>
<name>A0A6G1KB13_9PLEO</name>
<feature type="active site" description="Proton donor/acceptor" evidence="1">
    <location>
        <position position="510"/>
    </location>
</feature>
<dbReference type="PROSITE" id="PS50330">
    <property type="entry name" value="UIM"/>
    <property type="match status" value="1"/>
</dbReference>
<dbReference type="PROSITE" id="PS50035">
    <property type="entry name" value="PLD"/>
    <property type="match status" value="1"/>
</dbReference>
<dbReference type="CDD" id="cd09122">
    <property type="entry name" value="PLDc_Tdp1_1"/>
    <property type="match status" value="1"/>
</dbReference>
<feature type="compositionally biased region" description="Low complexity" evidence="3">
    <location>
        <begin position="41"/>
        <end position="55"/>
    </location>
</feature>
<gene>
    <name evidence="5" type="ORF">K504DRAFT_501350</name>
</gene>
<dbReference type="SUPFAM" id="SSF56024">
    <property type="entry name" value="Phospholipase D/nuclease"/>
    <property type="match status" value="2"/>
</dbReference>
<dbReference type="InterPro" id="IPR010347">
    <property type="entry name" value="Tdp1"/>
</dbReference>
<dbReference type="GO" id="GO:0017005">
    <property type="term" value="F:3'-tyrosyl-DNA phosphodiesterase activity"/>
    <property type="evidence" value="ECO:0007669"/>
    <property type="project" value="TreeGrafter"/>
</dbReference>
<feature type="compositionally biased region" description="Acidic residues" evidence="3">
    <location>
        <begin position="22"/>
        <end position="34"/>
    </location>
</feature>
<feature type="binding site" evidence="2">
    <location>
        <position position="277"/>
    </location>
    <ligand>
        <name>substrate</name>
    </ligand>
</feature>
<dbReference type="PANTHER" id="PTHR12415">
    <property type="entry name" value="TYROSYL-DNA PHOSPHODIESTERASE 1"/>
    <property type="match status" value="1"/>
</dbReference>
<evidence type="ECO:0000259" key="4">
    <source>
        <dbReference type="PROSITE" id="PS50035"/>
    </source>
</evidence>
<feature type="compositionally biased region" description="Polar residues" evidence="3">
    <location>
        <begin position="77"/>
        <end position="89"/>
    </location>
</feature>
<feature type="domain" description="PLD phosphodiesterase" evidence="4">
    <location>
        <begin position="505"/>
        <end position="540"/>
    </location>
</feature>
<dbReference type="InterPro" id="IPR003903">
    <property type="entry name" value="UIM_dom"/>
</dbReference>
<dbReference type="Proteomes" id="UP000799428">
    <property type="component" value="Unassembled WGS sequence"/>
</dbReference>
<evidence type="ECO:0000256" key="1">
    <source>
        <dbReference type="PIRSR" id="PIRSR610347-1"/>
    </source>
</evidence>
<sequence>MSLADMPSNATPPLSANIVDLVSDDDNDNDDDDIREAIALSLRSTEESSNSSSASKPGRDFEEAQPGYAAEHPKASPPTQHQPEATLPTSIPLRPSTGLFGLDRKAMEQERLARLGKRKRTASPERSSKMASLPSPPSSQPGAAEGIAERPHKSAMLRTATTESKDHKPPLESSIQYPRGAIKRTWAFKHPRTDDIKIEEVLQPLTLNIAVISAFQWDDRWLFSKINTRKTKQIWVMSAKGKDLQEKLLAEADAADIPNFKLHFPPMGGQIVNMHSKLMLLFHPTHVRIVVPTANIRNVDWGETEKDPRTGESWQPAVMENSVFLIDLPRRAESSATDDEALSSFGRELLYFLKAQELGSHVTKGLMKFDFSETAHIEFVHAVGGNHSDQASKLTGLPGLSFAIRRLGLDKVQLLELDYATSSLGTLKIAFLEQLYTAASGRTPTSHGEIPADLLDRIRVYFPTRETVVKSTGGPACGGIITLSRSHYNAAFPKQCLRDYKSTREGVLSHNKMLLARGRLKDGKPFAWAYVGSANLTESAWGVQKVLKSGKEGVLNIRNWECGVVVPVPEEKFMELSLGDEEIPPMSVFKGTVEVPFQYPGDKYSDKQPWFFREEE</sequence>
<dbReference type="GO" id="GO:0006281">
    <property type="term" value="P:DNA repair"/>
    <property type="evidence" value="ECO:0007669"/>
    <property type="project" value="InterPro"/>
</dbReference>
<dbReference type="Pfam" id="PF06087">
    <property type="entry name" value="Tyr-DNA_phospho"/>
    <property type="match status" value="1"/>
</dbReference>
<dbReference type="Gene3D" id="3.30.870.10">
    <property type="entry name" value="Endonuclease Chain A"/>
    <property type="match status" value="2"/>
</dbReference>
<evidence type="ECO:0000313" key="6">
    <source>
        <dbReference type="Proteomes" id="UP000799428"/>
    </source>
</evidence>